<evidence type="ECO:0000256" key="1">
    <source>
        <dbReference type="SAM" id="MobiDB-lite"/>
    </source>
</evidence>
<dbReference type="AlphaFoldDB" id="A0A250XUI4"/>
<dbReference type="Pfam" id="PF14223">
    <property type="entry name" value="Retrotran_gag_2"/>
    <property type="match status" value="1"/>
</dbReference>
<evidence type="ECO:0000313" key="3">
    <source>
        <dbReference type="Proteomes" id="UP000232323"/>
    </source>
</evidence>
<name>A0A250XUI4_9CHLO</name>
<dbReference type="EMBL" id="BEGY01000386">
    <property type="protein sequence ID" value="GAX86592.1"/>
    <property type="molecule type" value="Genomic_DNA"/>
</dbReference>
<feature type="compositionally biased region" description="Basic and acidic residues" evidence="1">
    <location>
        <begin position="131"/>
        <end position="146"/>
    </location>
</feature>
<proteinExistence type="predicted"/>
<comment type="caution">
    <text evidence="2">The sequence shown here is derived from an EMBL/GenBank/DDBJ whole genome shotgun (WGS) entry which is preliminary data.</text>
</comment>
<reference evidence="2 3" key="1">
    <citation type="submission" date="2017-08" db="EMBL/GenBank/DDBJ databases">
        <title>Acidophilic green algal genome provides insights into adaptation to an acidic environment.</title>
        <authorList>
            <person name="Hirooka S."/>
            <person name="Hirose Y."/>
            <person name="Kanesaki Y."/>
            <person name="Higuchi S."/>
            <person name="Fujiwara T."/>
            <person name="Onuma R."/>
            <person name="Era A."/>
            <person name="Ohbayashi R."/>
            <person name="Uzuka A."/>
            <person name="Nozaki H."/>
            <person name="Yoshikawa H."/>
            <person name="Miyagishima S.Y."/>
        </authorList>
    </citation>
    <scope>NUCLEOTIDE SEQUENCE [LARGE SCALE GENOMIC DNA]</scope>
    <source>
        <strain evidence="2 3">NIES-2499</strain>
    </source>
</reference>
<accession>A0A250XUI4</accession>
<feature type="region of interest" description="Disordered" evidence="1">
    <location>
        <begin position="100"/>
        <end position="156"/>
    </location>
</feature>
<sequence>MLPEEDMARYVGRAQQLSADLQASGAEVKELKLVQSILAGLPKEYETLVQMIVDFATDGDMTVLKVMPKLLNAEQRFARDEEEEEQISDVHVPVEDHMEQDIQPDVPDVLPTATSQTLHHRHNSDGSGGDEDGRSVRSRIEEEPTTQRRSRRIHQSPSEWWRATGLLAVEEPDTITKLSQLLLPKGSLRPVNCAA</sequence>
<keyword evidence="3" id="KW-1185">Reference proteome</keyword>
<protein>
    <submittedName>
        <fullName evidence="2">Uncharacterized protein</fullName>
    </submittedName>
</protein>
<evidence type="ECO:0000313" key="2">
    <source>
        <dbReference type="EMBL" id="GAX86592.1"/>
    </source>
</evidence>
<dbReference type="OrthoDB" id="546098at2759"/>
<organism evidence="2 3">
    <name type="scientific">Chlamydomonas eustigma</name>
    <dbReference type="NCBI Taxonomy" id="1157962"/>
    <lineage>
        <taxon>Eukaryota</taxon>
        <taxon>Viridiplantae</taxon>
        <taxon>Chlorophyta</taxon>
        <taxon>core chlorophytes</taxon>
        <taxon>Chlorophyceae</taxon>
        <taxon>CS clade</taxon>
        <taxon>Chlamydomonadales</taxon>
        <taxon>Chlamydomonadaceae</taxon>
        <taxon>Chlamydomonas</taxon>
    </lineage>
</organism>
<dbReference type="Proteomes" id="UP000232323">
    <property type="component" value="Unassembled WGS sequence"/>
</dbReference>
<gene>
    <name evidence="2" type="ORF">CEUSTIGMA_g14000.t1</name>
</gene>